<dbReference type="SUPFAM" id="SSF48452">
    <property type="entry name" value="TPR-like"/>
    <property type="match status" value="1"/>
</dbReference>
<dbReference type="AlphaFoldDB" id="A0A7I9WU82"/>
<dbReference type="GO" id="GO:0005524">
    <property type="term" value="F:ATP binding"/>
    <property type="evidence" value="ECO:0007669"/>
    <property type="project" value="UniProtKB-KW"/>
</dbReference>
<evidence type="ECO:0000313" key="4">
    <source>
        <dbReference type="EMBL" id="GFG60737.1"/>
    </source>
</evidence>
<keyword evidence="5" id="KW-1185">Reference proteome</keyword>
<name>A0A7I9WU82_9MYCO</name>
<organism evidence="4 5">
    <name type="scientific">Mycolicibacterium murale</name>
    <dbReference type="NCBI Taxonomy" id="182220"/>
    <lineage>
        <taxon>Bacteria</taxon>
        <taxon>Bacillati</taxon>
        <taxon>Actinomycetota</taxon>
        <taxon>Actinomycetes</taxon>
        <taxon>Mycobacteriales</taxon>
        <taxon>Mycobacteriaceae</taxon>
        <taxon>Mycolicibacterium</taxon>
    </lineage>
</organism>
<dbReference type="CDD" id="cd06170">
    <property type="entry name" value="LuxR_C_like"/>
    <property type="match status" value="1"/>
</dbReference>
<dbReference type="Proteomes" id="UP000465241">
    <property type="component" value="Unassembled WGS sequence"/>
</dbReference>
<evidence type="ECO:0000313" key="5">
    <source>
        <dbReference type="Proteomes" id="UP000465241"/>
    </source>
</evidence>
<dbReference type="InterPro" id="IPR041664">
    <property type="entry name" value="AAA_16"/>
</dbReference>
<feature type="domain" description="HTH luxR-type" evidence="3">
    <location>
        <begin position="792"/>
        <end position="857"/>
    </location>
</feature>
<keyword evidence="1" id="KW-0547">Nucleotide-binding</keyword>
<sequence>MMLAEREPDLCRLVERVTSARAGRGGLAVVCGESGVGKTSFVEAALADVIDTRVLWGACDPLSTPRPLGPLHDLAAHFTSTTHDLLTTSRQPFDIFAAVFDELRAAPSILVLDDLQWADQGTIDLLRFLLRRARTEPLLAIGILRDDEVSVTHPLRGLLGDAARAPHAETLVLTPLSVDAVTALAYGRDVDPRWLHQITGGNPFFVCEMLDHVPHTELPTTVRDAILARTADLGVEAWDLLNLLTCAPGAIPDHLLGELGVTVDALRALGEAKLIRRDARGVAFRHDLCRRAVSSVIPPGAEPGLHRRFIAAHRCMPDVDPAVLTHHAMGAGDRALTISAAADAGRAAARSGAHTQACEFFETALAEGGLLPSSVEAQLLESLGAEYYLTDRLDHAVRACEDAILIRRRLDDGVAVSADHHALAVYQWYNGSRAAADDHVAQAITVLDPACHDPATQVTLGHALCMQVFLAVQSSRLEQARSLLQRARAICSAVDDPHLAVRTQMTEYFCDLAAGGHEVRDQLLALLAAGPRHIDETYSAGYTNLTYFDVEHRRLVLAADLLESSIPLMVEHDLPICRVVQLGSRSRLKLLVGEWDGALADAGAVLDSRGAPLARTWPLLIQGLVCLRRSGDDAGGLDAAWELACRFGESVRVLPVAAALVERSWLTGRADPRLPRCRALLDTAPVTGLEWSRGELLSWLRRLDPGVNADGVAIPYRLLADGRFGEAAEAFQQVSTPYDGALALADSGDPALIRQALDVLDRLGADAVAAKLRFDLRAAGAQVVPAPRRASTRANPAGLTTRQVEVLQLLDAGLTNAELAQRLFLSVKTVDHHVSAILAKLEVTRRRDAVRRAREVGILG</sequence>
<protein>
    <submittedName>
        <fullName evidence="4">LuxR family transcriptional regulator</fullName>
    </submittedName>
</protein>
<evidence type="ECO:0000256" key="2">
    <source>
        <dbReference type="ARBA" id="ARBA00022840"/>
    </source>
</evidence>
<dbReference type="InterPro" id="IPR036388">
    <property type="entry name" value="WH-like_DNA-bd_sf"/>
</dbReference>
<dbReference type="Pfam" id="PF13191">
    <property type="entry name" value="AAA_16"/>
    <property type="match status" value="1"/>
</dbReference>
<dbReference type="GO" id="GO:0004016">
    <property type="term" value="F:adenylate cyclase activity"/>
    <property type="evidence" value="ECO:0007669"/>
    <property type="project" value="TreeGrafter"/>
</dbReference>
<dbReference type="Gene3D" id="1.25.40.10">
    <property type="entry name" value="Tetratricopeptide repeat domain"/>
    <property type="match status" value="1"/>
</dbReference>
<dbReference type="PRINTS" id="PR00038">
    <property type="entry name" value="HTHLUXR"/>
</dbReference>
<dbReference type="Gene3D" id="3.40.50.300">
    <property type="entry name" value="P-loop containing nucleotide triphosphate hydrolases"/>
    <property type="match status" value="1"/>
</dbReference>
<dbReference type="InterPro" id="IPR000792">
    <property type="entry name" value="Tscrpt_reg_LuxR_C"/>
</dbReference>
<accession>A0A7I9WU82</accession>
<dbReference type="SMART" id="SM00421">
    <property type="entry name" value="HTH_LUXR"/>
    <property type="match status" value="1"/>
</dbReference>
<dbReference type="InterPro" id="IPR016032">
    <property type="entry name" value="Sig_transdc_resp-reg_C-effctor"/>
</dbReference>
<evidence type="ECO:0000259" key="3">
    <source>
        <dbReference type="PROSITE" id="PS50043"/>
    </source>
</evidence>
<dbReference type="Pfam" id="PF00196">
    <property type="entry name" value="GerE"/>
    <property type="match status" value="1"/>
</dbReference>
<dbReference type="InterPro" id="IPR011990">
    <property type="entry name" value="TPR-like_helical_dom_sf"/>
</dbReference>
<dbReference type="Gene3D" id="1.10.10.10">
    <property type="entry name" value="Winged helix-like DNA-binding domain superfamily/Winged helix DNA-binding domain"/>
    <property type="match status" value="1"/>
</dbReference>
<dbReference type="PROSITE" id="PS50043">
    <property type="entry name" value="HTH_LUXR_2"/>
    <property type="match status" value="1"/>
</dbReference>
<dbReference type="SUPFAM" id="SSF46894">
    <property type="entry name" value="C-terminal effector domain of the bipartite response regulators"/>
    <property type="match status" value="1"/>
</dbReference>
<evidence type="ECO:0000256" key="1">
    <source>
        <dbReference type="ARBA" id="ARBA00022741"/>
    </source>
</evidence>
<reference evidence="4 5" key="1">
    <citation type="journal article" date="2019" name="Emerg. Microbes Infect.">
        <title>Comprehensive subspecies identification of 175 nontuberculous mycobacteria species based on 7547 genomic profiles.</title>
        <authorList>
            <person name="Matsumoto Y."/>
            <person name="Kinjo T."/>
            <person name="Motooka D."/>
            <person name="Nabeya D."/>
            <person name="Jung N."/>
            <person name="Uechi K."/>
            <person name="Horii T."/>
            <person name="Iida T."/>
            <person name="Fujita J."/>
            <person name="Nakamura S."/>
        </authorList>
    </citation>
    <scope>NUCLEOTIDE SEQUENCE [LARGE SCALE GENOMIC DNA]</scope>
    <source>
        <strain evidence="4 5">JCM 13392</strain>
    </source>
</reference>
<dbReference type="SUPFAM" id="SSF52540">
    <property type="entry name" value="P-loop containing nucleoside triphosphate hydrolases"/>
    <property type="match status" value="1"/>
</dbReference>
<dbReference type="PANTHER" id="PTHR16305">
    <property type="entry name" value="TESTICULAR SOLUBLE ADENYLYL CYCLASE"/>
    <property type="match status" value="1"/>
</dbReference>
<comment type="caution">
    <text evidence="4">The sequence shown here is derived from an EMBL/GenBank/DDBJ whole genome shotgun (WGS) entry which is preliminary data.</text>
</comment>
<dbReference type="EMBL" id="BLKT01000003">
    <property type="protein sequence ID" value="GFG60737.1"/>
    <property type="molecule type" value="Genomic_DNA"/>
</dbReference>
<dbReference type="InterPro" id="IPR027417">
    <property type="entry name" value="P-loop_NTPase"/>
</dbReference>
<keyword evidence="2" id="KW-0067">ATP-binding</keyword>
<dbReference type="GO" id="GO:0006355">
    <property type="term" value="P:regulation of DNA-templated transcription"/>
    <property type="evidence" value="ECO:0007669"/>
    <property type="project" value="InterPro"/>
</dbReference>
<proteinExistence type="predicted"/>
<dbReference type="GO" id="GO:0005737">
    <property type="term" value="C:cytoplasm"/>
    <property type="evidence" value="ECO:0007669"/>
    <property type="project" value="TreeGrafter"/>
</dbReference>
<gene>
    <name evidence="4" type="ORF">MMUR_48730</name>
</gene>
<dbReference type="PANTHER" id="PTHR16305:SF35">
    <property type="entry name" value="TRANSCRIPTIONAL ACTIVATOR DOMAIN"/>
    <property type="match status" value="1"/>
</dbReference>
<dbReference type="GO" id="GO:0003677">
    <property type="term" value="F:DNA binding"/>
    <property type="evidence" value="ECO:0007669"/>
    <property type="project" value="InterPro"/>
</dbReference>